<dbReference type="RefSeq" id="WP_085798716.1">
    <property type="nucleotide sequence ID" value="NZ_FWXB01000001.1"/>
</dbReference>
<dbReference type="AlphaFoldDB" id="A0A1X7BMQ5"/>
<feature type="region of interest" description="Disordered" evidence="1">
    <location>
        <begin position="68"/>
        <end position="92"/>
    </location>
</feature>
<evidence type="ECO:0000313" key="3">
    <source>
        <dbReference type="Proteomes" id="UP000193224"/>
    </source>
</evidence>
<organism evidence="2 3">
    <name type="scientific">Roseovarius aestuarii</name>
    <dbReference type="NCBI Taxonomy" id="475083"/>
    <lineage>
        <taxon>Bacteria</taxon>
        <taxon>Pseudomonadati</taxon>
        <taxon>Pseudomonadota</taxon>
        <taxon>Alphaproteobacteria</taxon>
        <taxon>Rhodobacterales</taxon>
        <taxon>Roseobacteraceae</taxon>
        <taxon>Roseovarius</taxon>
    </lineage>
</organism>
<feature type="region of interest" description="Disordered" evidence="1">
    <location>
        <begin position="23"/>
        <end position="56"/>
    </location>
</feature>
<name>A0A1X7BMQ5_9RHOB</name>
<evidence type="ECO:0000313" key="2">
    <source>
        <dbReference type="EMBL" id="SMC10790.1"/>
    </source>
</evidence>
<keyword evidence="3" id="KW-1185">Reference proteome</keyword>
<accession>A0A1X7BMQ5</accession>
<evidence type="ECO:0000256" key="1">
    <source>
        <dbReference type="SAM" id="MobiDB-lite"/>
    </source>
</evidence>
<sequence length="163" mass="17431">MLNTLETGTLQVHSVAERRQQLPRDALTQFSTAKVRDGAPDASYRPPLAAQSQAGKLKSTMLKQMLASDRSVTERAADPAPAPAPAPESQAQSIVAAQVGDFLAKWFESGGLSRRSSFELPTAGVSDAAEEVFEYPTLDAAWKIIPTASFDADTQRGSVELLV</sequence>
<gene>
    <name evidence="2" type="ORF">ROA7745_00597</name>
</gene>
<proteinExistence type="predicted"/>
<dbReference type="Proteomes" id="UP000193224">
    <property type="component" value="Unassembled WGS sequence"/>
</dbReference>
<reference evidence="2 3" key="1">
    <citation type="submission" date="2017-03" db="EMBL/GenBank/DDBJ databases">
        <authorList>
            <person name="Afonso C.L."/>
            <person name="Miller P.J."/>
            <person name="Scott M.A."/>
            <person name="Spackman E."/>
            <person name="Goraichik I."/>
            <person name="Dimitrov K.M."/>
            <person name="Suarez D.L."/>
            <person name="Swayne D.E."/>
        </authorList>
    </citation>
    <scope>NUCLEOTIDE SEQUENCE [LARGE SCALE GENOMIC DNA]</scope>
    <source>
        <strain evidence="2 3">CECT 7745</strain>
    </source>
</reference>
<dbReference type="EMBL" id="FWXB01000001">
    <property type="protein sequence ID" value="SMC10790.1"/>
    <property type="molecule type" value="Genomic_DNA"/>
</dbReference>
<protein>
    <submittedName>
        <fullName evidence="2">Uncharacterized protein</fullName>
    </submittedName>
</protein>